<gene>
    <name evidence="1" type="ORF">QBC35DRAFT_395354</name>
</gene>
<keyword evidence="2" id="KW-1185">Reference proteome</keyword>
<evidence type="ECO:0000313" key="1">
    <source>
        <dbReference type="EMBL" id="KAK4182749.1"/>
    </source>
</evidence>
<name>A0AAN6WII6_9PEZI</name>
<reference evidence="1" key="1">
    <citation type="journal article" date="2023" name="Mol. Phylogenet. Evol.">
        <title>Genome-scale phylogeny and comparative genomics of the fungal order Sordariales.</title>
        <authorList>
            <person name="Hensen N."/>
            <person name="Bonometti L."/>
            <person name="Westerberg I."/>
            <person name="Brannstrom I.O."/>
            <person name="Guillou S."/>
            <person name="Cros-Aarteil S."/>
            <person name="Calhoun S."/>
            <person name="Haridas S."/>
            <person name="Kuo A."/>
            <person name="Mondo S."/>
            <person name="Pangilinan J."/>
            <person name="Riley R."/>
            <person name="LaButti K."/>
            <person name="Andreopoulos B."/>
            <person name="Lipzen A."/>
            <person name="Chen C."/>
            <person name="Yan M."/>
            <person name="Daum C."/>
            <person name="Ng V."/>
            <person name="Clum A."/>
            <person name="Steindorff A."/>
            <person name="Ohm R.A."/>
            <person name="Martin F."/>
            <person name="Silar P."/>
            <person name="Natvig D.O."/>
            <person name="Lalanne C."/>
            <person name="Gautier V."/>
            <person name="Ament-Velasquez S.L."/>
            <person name="Kruys A."/>
            <person name="Hutchinson M.I."/>
            <person name="Powell A.J."/>
            <person name="Barry K."/>
            <person name="Miller A.N."/>
            <person name="Grigoriev I.V."/>
            <person name="Debuchy R."/>
            <person name="Gladieux P."/>
            <person name="Hiltunen Thoren M."/>
            <person name="Johannesson H."/>
        </authorList>
    </citation>
    <scope>NUCLEOTIDE SEQUENCE</scope>
    <source>
        <strain evidence="1">PSN309</strain>
    </source>
</reference>
<organism evidence="1 2">
    <name type="scientific">Podospora australis</name>
    <dbReference type="NCBI Taxonomy" id="1536484"/>
    <lineage>
        <taxon>Eukaryota</taxon>
        <taxon>Fungi</taxon>
        <taxon>Dikarya</taxon>
        <taxon>Ascomycota</taxon>
        <taxon>Pezizomycotina</taxon>
        <taxon>Sordariomycetes</taxon>
        <taxon>Sordariomycetidae</taxon>
        <taxon>Sordariales</taxon>
        <taxon>Podosporaceae</taxon>
        <taxon>Podospora</taxon>
    </lineage>
</organism>
<dbReference type="AlphaFoldDB" id="A0AAN6WII6"/>
<reference evidence="1" key="2">
    <citation type="submission" date="2023-05" db="EMBL/GenBank/DDBJ databases">
        <authorList>
            <consortium name="Lawrence Berkeley National Laboratory"/>
            <person name="Steindorff A."/>
            <person name="Hensen N."/>
            <person name="Bonometti L."/>
            <person name="Westerberg I."/>
            <person name="Brannstrom I.O."/>
            <person name="Guillou S."/>
            <person name="Cros-Aarteil S."/>
            <person name="Calhoun S."/>
            <person name="Haridas S."/>
            <person name="Kuo A."/>
            <person name="Mondo S."/>
            <person name="Pangilinan J."/>
            <person name="Riley R."/>
            <person name="Labutti K."/>
            <person name="Andreopoulos B."/>
            <person name="Lipzen A."/>
            <person name="Chen C."/>
            <person name="Yanf M."/>
            <person name="Daum C."/>
            <person name="Ng V."/>
            <person name="Clum A."/>
            <person name="Ohm R."/>
            <person name="Martin F."/>
            <person name="Silar P."/>
            <person name="Natvig D."/>
            <person name="Lalanne C."/>
            <person name="Gautier V."/>
            <person name="Ament-Velasquez S.L."/>
            <person name="Kruys A."/>
            <person name="Hutchinson M.I."/>
            <person name="Powell A.J."/>
            <person name="Barry K."/>
            <person name="Miller A.N."/>
            <person name="Grigoriev I.V."/>
            <person name="Debuchy R."/>
            <person name="Gladieux P."/>
            <person name="Thoren M.H."/>
            <person name="Johannesson H."/>
        </authorList>
    </citation>
    <scope>NUCLEOTIDE SEQUENCE</scope>
    <source>
        <strain evidence="1">PSN309</strain>
    </source>
</reference>
<dbReference type="EMBL" id="MU864615">
    <property type="protein sequence ID" value="KAK4182749.1"/>
    <property type="molecule type" value="Genomic_DNA"/>
</dbReference>
<accession>A0AAN6WII6</accession>
<comment type="caution">
    <text evidence="1">The sequence shown here is derived from an EMBL/GenBank/DDBJ whole genome shotgun (WGS) entry which is preliminary data.</text>
</comment>
<dbReference type="Proteomes" id="UP001302126">
    <property type="component" value="Unassembled WGS sequence"/>
</dbReference>
<dbReference type="GO" id="GO:0003676">
    <property type="term" value="F:nucleic acid binding"/>
    <property type="evidence" value="ECO:0007669"/>
    <property type="project" value="InterPro"/>
</dbReference>
<dbReference type="InterPro" id="IPR035979">
    <property type="entry name" value="RBD_domain_sf"/>
</dbReference>
<dbReference type="SUPFAM" id="SSF54928">
    <property type="entry name" value="RNA-binding domain, RBD"/>
    <property type="match status" value="1"/>
</dbReference>
<protein>
    <recommendedName>
        <fullName evidence="3">RRM domain-containing protein</fullName>
    </recommendedName>
</protein>
<evidence type="ECO:0000313" key="2">
    <source>
        <dbReference type="Proteomes" id="UP001302126"/>
    </source>
</evidence>
<proteinExistence type="predicted"/>
<sequence length="232" mass="26132">MNVGNYKGNPNIKENFPADIPPEQNCSFWLSGLPGNTDYKSLLAALRGTGSVYQCHLTPPQEGRHLTSAAKVIFFDLAVAQHFWARFGLYSPTRRPLVIGGNIIKVERNRTAVEEPRRKWPLGQEYSRVLRVTSRAVRGTVNAEEILKKVKEKSGNTLYFELEGYYPVINGAMDILFSSFRAQAHTAWVILKRHQTEMGIFVKFARDPCTPLDLSTWIDKVEVPVGKGSPHC</sequence>
<evidence type="ECO:0008006" key="3">
    <source>
        <dbReference type="Google" id="ProtNLM"/>
    </source>
</evidence>